<name>W9RWC3_9ROSA</name>
<reference evidence="3" key="1">
    <citation type="submission" date="2013-01" db="EMBL/GenBank/DDBJ databases">
        <title>Draft Genome Sequence of a Mulberry Tree, Morus notabilis C.K. Schneid.</title>
        <authorList>
            <person name="He N."/>
            <person name="Zhao S."/>
        </authorList>
    </citation>
    <scope>NUCLEOTIDE SEQUENCE</scope>
</reference>
<gene>
    <name evidence="2" type="ORF">L484_007828</name>
</gene>
<proteinExistence type="predicted"/>
<keyword evidence="1" id="KW-0472">Membrane</keyword>
<keyword evidence="1" id="KW-1133">Transmembrane helix</keyword>
<keyword evidence="3" id="KW-1185">Reference proteome</keyword>
<dbReference type="AlphaFoldDB" id="W9RWC3"/>
<dbReference type="Proteomes" id="UP000030645">
    <property type="component" value="Unassembled WGS sequence"/>
</dbReference>
<protein>
    <submittedName>
        <fullName evidence="2">Uncharacterized protein</fullName>
    </submittedName>
</protein>
<dbReference type="EMBL" id="KE345762">
    <property type="protein sequence ID" value="EXC14461.1"/>
    <property type="molecule type" value="Genomic_DNA"/>
</dbReference>
<feature type="transmembrane region" description="Helical" evidence="1">
    <location>
        <begin position="75"/>
        <end position="93"/>
    </location>
</feature>
<sequence length="110" mass="11772">MFMEDHGLEHGDYVRDYGVSRGELEIGSNTTVDASAHTLALSLSSSSLSTFQTMVSAEAARTVVGIIGSLPVPSINAAGIVIETVYIILFLLFSDKKMRSQSAYSGALWL</sequence>
<keyword evidence="1" id="KW-0812">Transmembrane</keyword>
<organism evidence="2 3">
    <name type="scientific">Morus notabilis</name>
    <dbReference type="NCBI Taxonomy" id="981085"/>
    <lineage>
        <taxon>Eukaryota</taxon>
        <taxon>Viridiplantae</taxon>
        <taxon>Streptophyta</taxon>
        <taxon>Embryophyta</taxon>
        <taxon>Tracheophyta</taxon>
        <taxon>Spermatophyta</taxon>
        <taxon>Magnoliopsida</taxon>
        <taxon>eudicotyledons</taxon>
        <taxon>Gunneridae</taxon>
        <taxon>Pentapetalae</taxon>
        <taxon>rosids</taxon>
        <taxon>fabids</taxon>
        <taxon>Rosales</taxon>
        <taxon>Moraceae</taxon>
        <taxon>Moreae</taxon>
        <taxon>Morus</taxon>
    </lineage>
</organism>
<accession>W9RWC3</accession>
<evidence type="ECO:0000313" key="3">
    <source>
        <dbReference type="Proteomes" id="UP000030645"/>
    </source>
</evidence>
<evidence type="ECO:0000313" key="2">
    <source>
        <dbReference type="EMBL" id="EXC14461.1"/>
    </source>
</evidence>
<evidence type="ECO:0000256" key="1">
    <source>
        <dbReference type="SAM" id="Phobius"/>
    </source>
</evidence>